<keyword evidence="1" id="KW-0223">Dioxygenase</keyword>
<name>A0ABU2WFJ9_9GAMM</name>
<dbReference type="Gene3D" id="2.60.120.620">
    <property type="entry name" value="q2cbj1_9rhob like domain"/>
    <property type="match status" value="1"/>
</dbReference>
<reference evidence="1 2" key="1">
    <citation type="submission" date="2023-09" db="EMBL/GenBank/DDBJ databases">
        <authorList>
            <person name="Rey-Velasco X."/>
        </authorList>
    </citation>
    <scope>NUCLEOTIDE SEQUENCE [LARGE SCALE GENOMIC DNA]</scope>
    <source>
        <strain evidence="1 2">W345</strain>
    </source>
</reference>
<gene>
    <name evidence="1" type="ORF">RM530_02755</name>
</gene>
<accession>A0ABU2WFJ9</accession>
<keyword evidence="1" id="KW-0560">Oxidoreductase</keyword>
<dbReference type="Proteomes" id="UP001254608">
    <property type="component" value="Unassembled WGS sequence"/>
</dbReference>
<organism evidence="1 2">
    <name type="scientific">Banduia mediterranea</name>
    <dbReference type="NCBI Taxonomy" id="3075609"/>
    <lineage>
        <taxon>Bacteria</taxon>
        <taxon>Pseudomonadati</taxon>
        <taxon>Pseudomonadota</taxon>
        <taxon>Gammaproteobacteria</taxon>
        <taxon>Nevskiales</taxon>
        <taxon>Algiphilaceae</taxon>
        <taxon>Banduia</taxon>
    </lineage>
</organism>
<dbReference type="EMBL" id="JAVRIC010000003">
    <property type="protein sequence ID" value="MDT0496288.1"/>
    <property type="molecule type" value="Genomic_DNA"/>
</dbReference>
<proteinExistence type="predicted"/>
<dbReference type="GO" id="GO:0051213">
    <property type="term" value="F:dioxygenase activity"/>
    <property type="evidence" value="ECO:0007669"/>
    <property type="project" value="UniProtKB-KW"/>
</dbReference>
<comment type="caution">
    <text evidence="1">The sequence shown here is derived from an EMBL/GenBank/DDBJ whole genome shotgun (WGS) entry which is preliminary data.</text>
</comment>
<evidence type="ECO:0000313" key="2">
    <source>
        <dbReference type="Proteomes" id="UP001254608"/>
    </source>
</evidence>
<protein>
    <submittedName>
        <fullName evidence="1">2OG-Fe dioxygenase family protein</fullName>
    </submittedName>
</protein>
<keyword evidence="2" id="KW-1185">Reference proteome</keyword>
<evidence type="ECO:0000313" key="1">
    <source>
        <dbReference type="EMBL" id="MDT0496288.1"/>
    </source>
</evidence>
<dbReference type="InterPro" id="IPR018724">
    <property type="entry name" value="2OG-Fe_dioxygenase"/>
</dbReference>
<sequence>MTNALQRRIERQAFAFVRGAQMRELLELAGPLHDWDAFAESWNDLEIDTHMADGGRYRRRRHATFEAQAGQAARRLAHAPHFQTRDYNPLNGGVARWFAPVTESTGNSASLRTILAAAQALFESLAPQASRWFIELHQFRIEAHADQFGQPTPEGMHRDGVDYVLVMLVRRHNIASGTTSIHDLERRELGSFTLSAPFDAALVEDSRVFHGVTPVEPVDVDLPAYRDVLVATFRRQD</sequence>
<dbReference type="Pfam" id="PF10014">
    <property type="entry name" value="2OG-Fe_Oxy_2"/>
    <property type="match status" value="1"/>
</dbReference>